<feature type="signal peptide" evidence="2">
    <location>
        <begin position="1"/>
        <end position="19"/>
    </location>
</feature>
<feature type="region of interest" description="Disordered" evidence="1">
    <location>
        <begin position="156"/>
        <end position="183"/>
    </location>
</feature>
<feature type="non-terminal residue" evidence="3">
    <location>
        <position position="183"/>
    </location>
</feature>
<proteinExistence type="predicted"/>
<sequence length="183" mass="19602">MRSLRRLALLAALSHCGFCDDADVTGSPPLVRREVARSDRADRTSAAFAEAGTASGQETAGIYGEAMDEGLSRFLVSSQDLSEQNLQKLEIPVAFDNGSKSLELGPRASTPEPLPDTAEGRLKAEITGLEERLSNVMEVAKVAEAAATKASALVAAQDSQLHAADEKIRELEEKATENEKYQK</sequence>
<protein>
    <submittedName>
        <fullName evidence="3">Uncharacterized protein</fullName>
    </submittedName>
</protein>
<evidence type="ECO:0000313" key="3">
    <source>
        <dbReference type="EMBL" id="CAJ1392262.1"/>
    </source>
</evidence>
<accession>A0AA36N7J6</accession>
<reference evidence="3" key="1">
    <citation type="submission" date="2023-08" db="EMBL/GenBank/DDBJ databases">
        <authorList>
            <person name="Chen Y."/>
            <person name="Shah S."/>
            <person name="Dougan E. K."/>
            <person name="Thang M."/>
            <person name="Chan C."/>
        </authorList>
    </citation>
    <scope>NUCLEOTIDE SEQUENCE</scope>
</reference>
<dbReference type="AlphaFoldDB" id="A0AA36N7J6"/>
<evidence type="ECO:0000256" key="1">
    <source>
        <dbReference type="SAM" id="MobiDB-lite"/>
    </source>
</evidence>
<gene>
    <name evidence="3" type="ORF">EVOR1521_LOCUS17405</name>
</gene>
<evidence type="ECO:0000313" key="4">
    <source>
        <dbReference type="Proteomes" id="UP001178507"/>
    </source>
</evidence>
<feature type="compositionally biased region" description="Basic and acidic residues" evidence="1">
    <location>
        <begin position="163"/>
        <end position="183"/>
    </location>
</feature>
<dbReference type="Proteomes" id="UP001178507">
    <property type="component" value="Unassembled WGS sequence"/>
</dbReference>
<comment type="caution">
    <text evidence="3">The sequence shown here is derived from an EMBL/GenBank/DDBJ whole genome shotgun (WGS) entry which is preliminary data.</text>
</comment>
<evidence type="ECO:0000256" key="2">
    <source>
        <dbReference type="SAM" id="SignalP"/>
    </source>
</evidence>
<name>A0AA36N7J6_9DINO</name>
<keyword evidence="4" id="KW-1185">Reference proteome</keyword>
<dbReference type="EMBL" id="CAUJNA010002305">
    <property type="protein sequence ID" value="CAJ1392262.1"/>
    <property type="molecule type" value="Genomic_DNA"/>
</dbReference>
<keyword evidence="2" id="KW-0732">Signal</keyword>
<feature type="chain" id="PRO_5041203122" evidence="2">
    <location>
        <begin position="20"/>
        <end position="183"/>
    </location>
</feature>
<organism evidence="3 4">
    <name type="scientific">Effrenium voratum</name>
    <dbReference type="NCBI Taxonomy" id="2562239"/>
    <lineage>
        <taxon>Eukaryota</taxon>
        <taxon>Sar</taxon>
        <taxon>Alveolata</taxon>
        <taxon>Dinophyceae</taxon>
        <taxon>Suessiales</taxon>
        <taxon>Symbiodiniaceae</taxon>
        <taxon>Effrenium</taxon>
    </lineage>
</organism>